<comment type="caution">
    <text evidence="4">Lacks conserved residue(s) required for the propagation of feature annotation.</text>
</comment>
<evidence type="ECO:0000256" key="1">
    <source>
        <dbReference type="ARBA" id="ARBA00022598"/>
    </source>
</evidence>
<dbReference type="InterPro" id="IPR013564">
    <property type="entry name" value="MurT_C"/>
</dbReference>
<comment type="pathway">
    <text evidence="4">Cell wall biogenesis; peptidoglycan biosynthesis.</text>
</comment>
<dbReference type="InterPro" id="IPR036565">
    <property type="entry name" value="Mur-like_cat_sf"/>
</dbReference>
<dbReference type="PANTHER" id="PTHR23135">
    <property type="entry name" value="MUR LIGASE FAMILY MEMBER"/>
    <property type="match status" value="1"/>
</dbReference>
<feature type="active site" evidence="4">
    <location>
        <position position="400"/>
    </location>
</feature>
<evidence type="ECO:0000259" key="5">
    <source>
        <dbReference type="Pfam" id="PF08245"/>
    </source>
</evidence>
<evidence type="ECO:0000256" key="2">
    <source>
        <dbReference type="ARBA" id="ARBA00022741"/>
    </source>
</evidence>
<keyword evidence="4" id="KW-0133">Cell shape</keyword>
<comment type="subunit">
    <text evidence="4">Forms a heterodimer with GatD.</text>
</comment>
<dbReference type="GO" id="GO:0071555">
    <property type="term" value="P:cell wall organization"/>
    <property type="evidence" value="ECO:0007669"/>
    <property type="project" value="UniProtKB-KW"/>
</dbReference>
<keyword evidence="4" id="KW-0573">Peptidoglycan synthesis</keyword>
<evidence type="ECO:0000259" key="6">
    <source>
        <dbReference type="Pfam" id="PF08353"/>
    </source>
</evidence>
<dbReference type="InterPro" id="IPR013221">
    <property type="entry name" value="Mur_ligase_cen"/>
</dbReference>
<keyword evidence="4" id="KW-0479">Metal-binding</keyword>
<dbReference type="GO" id="GO:0046872">
    <property type="term" value="F:metal ion binding"/>
    <property type="evidence" value="ECO:0007669"/>
    <property type="project" value="UniProtKB-KW"/>
</dbReference>
<keyword evidence="1 4" id="KW-0436">Ligase</keyword>
<dbReference type="InterPro" id="IPR043703">
    <property type="entry name" value="Lipid_II_synth_MurT"/>
</dbReference>
<dbReference type="GO" id="GO:0009252">
    <property type="term" value="P:peptidoglycan biosynthetic process"/>
    <property type="evidence" value="ECO:0007669"/>
    <property type="project" value="UniProtKB-UniRule"/>
</dbReference>
<dbReference type="EMBL" id="JGZK01000001">
    <property type="protein sequence ID" value="KFI88334.1"/>
    <property type="molecule type" value="Genomic_DNA"/>
</dbReference>
<dbReference type="GO" id="GO:0140282">
    <property type="term" value="F:carbon-nitrogen ligase activity on lipid II"/>
    <property type="evidence" value="ECO:0007669"/>
    <property type="project" value="UniProtKB-UniRule"/>
</dbReference>
<dbReference type="GO" id="GO:0004326">
    <property type="term" value="F:tetrahydrofolylpolyglutamate synthase activity"/>
    <property type="evidence" value="ECO:0007669"/>
    <property type="project" value="InterPro"/>
</dbReference>
<comment type="similarity">
    <text evidence="4">Belongs to the MurCDEF family. MurT subfamily.</text>
</comment>
<dbReference type="STRING" id="1437610.BREU_0444"/>
<dbReference type="HAMAP" id="MF_02214">
    <property type="entry name" value="Lipid_II_synth_MurT"/>
    <property type="match status" value="1"/>
</dbReference>
<evidence type="ECO:0000256" key="3">
    <source>
        <dbReference type="ARBA" id="ARBA00022840"/>
    </source>
</evidence>
<evidence type="ECO:0000313" key="8">
    <source>
        <dbReference type="Proteomes" id="UP000028984"/>
    </source>
</evidence>
<feature type="domain" description="Mur ligase central" evidence="5">
    <location>
        <begin position="85"/>
        <end position="311"/>
    </location>
</feature>
<dbReference type="InterPro" id="IPR018109">
    <property type="entry name" value="Folylpolyglutamate_synth_CS"/>
</dbReference>
<dbReference type="Gene3D" id="3.40.1190.10">
    <property type="entry name" value="Mur-like, catalytic domain"/>
    <property type="match status" value="1"/>
</dbReference>
<comment type="function">
    <text evidence="4">The lipid II isoglutaminyl synthase complex catalyzes the formation of alpha-D-isoglutamine in the cell wall lipid II stem peptide. The MurT subunit catalyzes the ATP-dependent amidation of D-glutamate residue of lipid II, converting it to an isoglutamine residue.</text>
</comment>
<organism evidence="7 8">
    <name type="scientific">Bifidobacterium reuteri DSM 23975</name>
    <dbReference type="NCBI Taxonomy" id="1437610"/>
    <lineage>
        <taxon>Bacteria</taxon>
        <taxon>Bacillati</taxon>
        <taxon>Actinomycetota</taxon>
        <taxon>Actinomycetes</taxon>
        <taxon>Bifidobacteriales</taxon>
        <taxon>Bifidobacteriaceae</taxon>
        <taxon>Bifidobacterium</taxon>
    </lineage>
</organism>
<gene>
    <name evidence="4" type="primary">murT</name>
    <name evidence="7" type="ORF">BREU_0444</name>
</gene>
<dbReference type="AlphaFoldDB" id="A0A087CYI4"/>
<reference evidence="7 8" key="1">
    <citation type="submission" date="2014-03" db="EMBL/GenBank/DDBJ databases">
        <title>Genomics of Bifidobacteria.</title>
        <authorList>
            <person name="Ventura M."/>
            <person name="Milani C."/>
            <person name="Lugli G.A."/>
        </authorList>
    </citation>
    <scope>NUCLEOTIDE SEQUENCE [LARGE SCALE GENOMIC DNA]</scope>
    <source>
        <strain evidence="7 8">DSM 23975</strain>
    </source>
</reference>
<keyword evidence="4" id="KW-0961">Cell wall biogenesis/degradation</keyword>
<comment type="catalytic activity">
    <reaction evidence="4">
        <text>beta-D-GlcNAc-(1-&gt;4)-Mur2Ac(oyl-L-Ala-gamma-D-O-P-Glu-L-Lys-D-Ala-D-Ala)-di-trans,octa-cis-undecaprenyl diphosphate + NH4(+) = beta-D-GlcNAc-(1-&gt;4)-Mur2Ac(oyl-L-Ala-D-isoglutaminyl-L-Lys-D-Ala-D-Ala)-di-trans,octa-cis-undecaprenyl diphosphate + phosphate + H(+)</text>
        <dbReference type="Rhea" id="RHEA:57932"/>
        <dbReference type="ChEBI" id="CHEBI:15378"/>
        <dbReference type="ChEBI" id="CHEBI:28938"/>
        <dbReference type="ChEBI" id="CHEBI:43474"/>
        <dbReference type="ChEBI" id="CHEBI:62233"/>
        <dbReference type="ChEBI" id="CHEBI:143132"/>
    </reaction>
</comment>
<feature type="domain" description="Lipid II isoglutaminyl synthase (glutamine-hydrolyzing) subunit MurT C-terminal" evidence="6">
    <location>
        <begin position="366"/>
        <end position="471"/>
    </location>
</feature>
<keyword evidence="8" id="KW-1185">Reference proteome</keyword>
<dbReference type="EC" id="6.3.5.13" evidence="4"/>
<dbReference type="PROSITE" id="PS01011">
    <property type="entry name" value="FOLYLPOLYGLU_SYNT_1"/>
    <property type="match status" value="1"/>
</dbReference>
<dbReference type="eggNOG" id="COG0771">
    <property type="taxonomic scope" value="Bacteria"/>
</dbReference>
<sequence length="491" mass="52258">MNSDEATVPDKDVAAHPVIGRRGASPMPRAPWYAFATVPVGRFVRFASRVTKHGGSALPGRIVESFDPGFLTRTLGQLPLGVVLVSGTNGKTTTTRMVASMLSDLGLKVFTNPTGSNFVRGVVSALLTEVTLGGKLDADIAVLELDEAYAVHFVRQVKPRYALLLNVMRDQLDRFGEIDTTARLLSRVAEATTGTVVLNREDPRIAALAAKAPAGTSVRYFGLADGLKHYFPSDDDMATTVSVEDGSTSRPPLTKELSAQLTGGEKDADVTLAAVGDHQATFHMDGRDYATAVRLEGVYNLYNAAAALAVVRAVMRDAAAARKALAAANACSVSADELIAAVARVTPAFGRGEVIDVNGSPVELLLVKNPMGFRLSLASFDPSHADTMIAINDEYADGRDMSWLWDVDFTSLRASGVAMVSGVRAWDMALRLGYDQVPVAATDPDLEQAVSAFVTANPGVRKHIYCTYTAMLKTRAILGRIADVRDAGVGK</sequence>
<dbReference type="SUPFAM" id="SSF53623">
    <property type="entry name" value="MurD-like peptide ligases, catalytic domain"/>
    <property type="match status" value="1"/>
</dbReference>
<dbReference type="GO" id="GO:0008360">
    <property type="term" value="P:regulation of cell shape"/>
    <property type="evidence" value="ECO:0007669"/>
    <property type="project" value="UniProtKB-KW"/>
</dbReference>
<evidence type="ECO:0000313" key="7">
    <source>
        <dbReference type="EMBL" id="KFI88334.1"/>
    </source>
</evidence>
<comment type="caution">
    <text evidence="7">The sequence shown here is derived from an EMBL/GenBank/DDBJ whole genome shotgun (WGS) entry which is preliminary data.</text>
</comment>
<dbReference type="Proteomes" id="UP000028984">
    <property type="component" value="Unassembled WGS sequence"/>
</dbReference>
<dbReference type="UniPathway" id="UPA00219"/>
<dbReference type="Pfam" id="PF08353">
    <property type="entry name" value="MurT_C"/>
    <property type="match status" value="1"/>
</dbReference>
<dbReference type="Pfam" id="PF08245">
    <property type="entry name" value="Mur_ligase_M"/>
    <property type="match status" value="1"/>
</dbReference>
<dbReference type="GO" id="GO:0005524">
    <property type="term" value="F:ATP binding"/>
    <property type="evidence" value="ECO:0007669"/>
    <property type="project" value="UniProtKB-UniRule"/>
</dbReference>
<dbReference type="PANTHER" id="PTHR23135:SF7">
    <property type="entry name" value="LIPID II ISOGLUTAMINYL SYNTHASE (GLUTAMINE-HYDROLYZING) SUBUNIT MURT"/>
    <property type="match status" value="1"/>
</dbReference>
<comment type="catalytic activity">
    <reaction evidence="4">
        <text>beta-D-GlcNAc-(1-&gt;4)-Mur2Ac(oyl-L-Ala-gamma-D-Glu-L-Lys-D-Ala-D-Ala)-di-trans,octa-cis-undecaprenyl diphosphate + L-glutamine + ATP + H2O = beta-D-GlcNAc-(1-&gt;4)-Mur2Ac(oyl-L-Ala-D-isoglutaminyl-L-Lys-D-Ala-D-Ala)-di-trans,octa-cis-undecaprenyl diphosphate + L-glutamate + ADP + phosphate + H(+)</text>
        <dbReference type="Rhea" id="RHEA:57928"/>
        <dbReference type="ChEBI" id="CHEBI:15377"/>
        <dbReference type="ChEBI" id="CHEBI:15378"/>
        <dbReference type="ChEBI" id="CHEBI:29985"/>
        <dbReference type="ChEBI" id="CHEBI:30616"/>
        <dbReference type="ChEBI" id="CHEBI:43474"/>
        <dbReference type="ChEBI" id="CHEBI:58359"/>
        <dbReference type="ChEBI" id="CHEBI:60033"/>
        <dbReference type="ChEBI" id="CHEBI:62233"/>
        <dbReference type="ChEBI" id="CHEBI:456216"/>
        <dbReference type="EC" id="6.3.5.13"/>
    </reaction>
</comment>
<name>A0A087CYI4_9BIFI</name>
<evidence type="ECO:0000256" key="4">
    <source>
        <dbReference type="HAMAP-Rule" id="MF_02214"/>
    </source>
</evidence>
<keyword evidence="3 4" id="KW-0067">ATP-binding</keyword>
<accession>A0A087CYI4</accession>
<proteinExistence type="inferred from homology"/>
<keyword evidence="2 4" id="KW-0547">Nucleotide-binding</keyword>
<comment type="catalytic activity">
    <reaction evidence="4">
        <text>beta-D-GlcNAc-(1-&gt;4)-Mur2Ac(oyl-L-Ala-gamma-D-Glu-L-Lys-D-Ala-D-Ala)-di-trans,octa-cis-undecaprenyl diphosphate + ATP = beta-D-GlcNAc-(1-&gt;4)-Mur2Ac(oyl-L-Ala-gamma-D-O-P-Glu-L-Lys-D-Ala-D-Ala)-di-trans,octa-cis-undecaprenyl diphosphate + ADP</text>
        <dbReference type="Rhea" id="RHEA:59488"/>
        <dbReference type="ChEBI" id="CHEBI:30616"/>
        <dbReference type="ChEBI" id="CHEBI:60033"/>
        <dbReference type="ChEBI" id="CHEBI:143132"/>
        <dbReference type="ChEBI" id="CHEBI:456216"/>
    </reaction>
</comment>
<protein>
    <recommendedName>
        <fullName evidence="4">Lipid II isoglutaminyl synthase (glutamine-hydrolyzing) subunit MurT</fullName>
        <ecNumber evidence="4">6.3.5.13</ecNumber>
    </recommendedName>
</protein>